<name>A0A726YAN8_SALET</name>
<dbReference type="EMBL" id="DAARBX010000033">
    <property type="protein sequence ID" value="HAE1795862.1"/>
    <property type="molecule type" value="Genomic_DNA"/>
</dbReference>
<reference evidence="1" key="1">
    <citation type="journal article" date="2018" name="Genome Biol.">
        <title>SKESA: strategic k-mer extension for scrupulous assemblies.</title>
        <authorList>
            <person name="Souvorov A."/>
            <person name="Agarwala R."/>
            <person name="Lipman D.J."/>
        </authorList>
    </citation>
    <scope>NUCLEOTIDE SEQUENCE</scope>
    <source>
        <strain evidence="1">BCW_2640</strain>
    </source>
</reference>
<protein>
    <submittedName>
        <fullName evidence="1">Uncharacterized protein</fullName>
    </submittedName>
</protein>
<organism evidence="1">
    <name type="scientific">Salmonella enterica subsp. enterica serovar Ank</name>
    <dbReference type="NCBI Taxonomy" id="1173578"/>
    <lineage>
        <taxon>Bacteria</taxon>
        <taxon>Pseudomonadati</taxon>
        <taxon>Pseudomonadota</taxon>
        <taxon>Gammaproteobacteria</taxon>
        <taxon>Enterobacterales</taxon>
        <taxon>Enterobacteriaceae</taxon>
        <taxon>Salmonella</taxon>
    </lineage>
</organism>
<proteinExistence type="predicted"/>
<evidence type="ECO:0000313" key="1">
    <source>
        <dbReference type="EMBL" id="HAE1795862.1"/>
    </source>
</evidence>
<dbReference type="AlphaFoldDB" id="A0A726YAN8"/>
<accession>A0A726YAN8</accession>
<gene>
    <name evidence="1" type="ORF">G3V02_004671</name>
</gene>
<comment type="caution">
    <text evidence="1">The sequence shown here is derived from an EMBL/GenBank/DDBJ whole genome shotgun (WGS) entry which is preliminary data.</text>
</comment>
<reference evidence="1" key="2">
    <citation type="submission" date="2018-07" db="EMBL/GenBank/DDBJ databases">
        <authorList>
            <consortium name="NCBI Pathogen Detection Project"/>
        </authorList>
    </citation>
    <scope>NUCLEOTIDE SEQUENCE</scope>
    <source>
        <strain evidence="1">BCW_2640</strain>
    </source>
</reference>
<sequence length="216" mass="22244">MGGGGKSNEVKETSQQRAQAEIAARQWSLYSNELKPMENIFMQKVDSLNDESRYDKLAGTTHLGYQQEFSGARKQTATQMTAGGVDPGSGKFQGALGDIESDLVTGQTDTTNRAQTSQADKYIAGLQDIVSLGAGQKADALSGYSSLASNSLQKAGADAQAAYARRQGNASLVGAGLGAVAGYASNKLGSGTGLSTPKTSGTGANAIQNYAGSFNL</sequence>